<evidence type="ECO:0000313" key="1">
    <source>
        <dbReference type="EMBL" id="CAF0892453.1"/>
    </source>
</evidence>
<reference evidence="1" key="1">
    <citation type="submission" date="2021-02" db="EMBL/GenBank/DDBJ databases">
        <authorList>
            <person name="Nowell W R."/>
        </authorList>
    </citation>
    <scope>NUCLEOTIDE SEQUENCE</scope>
</reference>
<gene>
    <name evidence="1" type="ORF">JYZ213_LOCUS10096</name>
</gene>
<evidence type="ECO:0000313" key="2">
    <source>
        <dbReference type="Proteomes" id="UP000663845"/>
    </source>
</evidence>
<organism evidence="1 2">
    <name type="scientific">Adineta steineri</name>
    <dbReference type="NCBI Taxonomy" id="433720"/>
    <lineage>
        <taxon>Eukaryota</taxon>
        <taxon>Metazoa</taxon>
        <taxon>Spiralia</taxon>
        <taxon>Gnathifera</taxon>
        <taxon>Rotifera</taxon>
        <taxon>Eurotatoria</taxon>
        <taxon>Bdelloidea</taxon>
        <taxon>Adinetida</taxon>
        <taxon>Adinetidae</taxon>
        <taxon>Adineta</taxon>
    </lineage>
</organism>
<dbReference type="Proteomes" id="UP000663845">
    <property type="component" value="Unassembled WGS sequence"/>
</dbReference>
<protein>
    <recommendedName>
        <fullName evidence="3">C1q domain-containing protein</fullName>
    </recommendedName>
</protein>
<proteinExistence type="predicted"/>
<comment type="caution">
    <text evidence="1">The sequence shown here is derived from an EMBL/GenBank/DDBJ whole genome shotgun (WGS) entry which is preliminary data.</text>
</comment>
<accession>A0A813Z2X5</accession>
<name>A0A813Z2X5_9BILA</name>
<evidence type="ECO:0008006" key="3">
    <source>
        <dbReference type="Google" id="ProtNLM"/>
    </source>
</evidence>
<sequence length="154" mass="16851">MSGFSLWTTNTTLGGENFVNNGFVGINSNSQTNVQHLNEFSLKPNQLVFHPGVNNAHACIRFTVPSAGFYDVEGVFFSAGPPGTPNGYATTDVHLSINDVELRSLWINQNSGMLIFRQIYLNVGDNVQFEIGWGQNKNYGSDTTAANIIIVAYN</sequence>
<dbReference type="EMBL" id="CAJNOG010000073">
    <property type="protein sequence ID" value="CAF0892453.1"/>
    <property type="molecule type" value="Genomic_DNA"/>
</dbReference>
<dbReference type="AlphaFoldDB" id="A0A813Z2X5"/>